<dbReference type="EMBL" id="NOZQ01000221">
    <property type="protein sequence ID" value="OYD13727.1"/>
    <property type="molecule type" value="Genomic_DNA"/>
</dbReference>
<dbReference type="InterPro" id="IPR007730">
    <property type="entry name" value="SPOR-like_dom"/>
</dbReference>
<dbReference type="InterPro" id="IPR036680">
    <property type="entry name" value="SPOR-like_sf"/>
</dbReference>
<sequence>MKRFLIYIIPILFLTSCHESPKERGVYFDKKEDLSGVVGFITDTYEVGMYDLSLNSLVGSINVDNPKGILFYKDSVFIHNSYLYRYDIEGNKKEIIKRLHPATFAVILTDEDIYSINKGGILCDDKWLVRDSIIEYREDYKNIWLLTPHGVIVIDKKEKTKRTKEIDEPITFCVSPYGLRVYIAFGDRIEVYSGKQLSIIKTIQVEDTPIELITTPAGNKIYILSAGALHVLNRFTYKIDKKINLTARPLFVKLSRDGSYGVIASSDRLLVFDAGTDVLLKEMGLSCRAVETSPLDSRIYVLTDEGMTVIRTDSLVVERPLDIRGEKIFIPEFLVGKRETGVQYVPPTADTTARLFTIQVSSTRGKEGAQQLVDRLIEAGYPAYVVGGEDWLRIRVGAFRERDDALLVGRKVDELVKEKSWVLEADIPLNQLPSVGIRDLDGNGYMEEACVSEGREIVIFELRGGIYERIHTISGYLEKYTGSPTFFDIDGDGSVEIVTTTLEGGVYSVVRYRNGRWVEEMERNK</sequence>
<accession>A0A235BPS7</accession>
<name>A0A235BPS7_UNCW3</name>
<dbReference type="PANTHER" id="PTHR47197:SF3">
    <property type="entry name" value="DIHYDRO-HEME D1 DEHYDROGENASE"/>
    <property type="match status" value="1"/>
</dbReference>
<gene>
    <name evidence="2" type="ORF">CH333_10205</name>
</gene>
<dbReference type="AlphaFoldDB" id="A0A235BPS7"/>
<dbReference type="GO" id="GO:0042834">
    <property type="term" value="F:peptidoglycan binding"/>
    <property type="evidence" value="ECO:0007669"/>
    <property type="project" value="InterPro"/>
</dbReference>
<dbReference type="InterPro" id="IPR051200">
    <property type="entry name" value="Host-pathogen_enzymatic-act"/>
</dbReference>
<reference evidence="2 3" key="1">
    <citation type="submission" date="2017-07" db="EMBL/GenBank/DDBJ databases">
        <title>Recovery of genomes from metagenomes via a dereplication, aggregation, and scoring strategy.</title>
        <authorList>
            <person name="Sieber C.M."/>
            <person name="Probst A.J."/>
            <person name="Sharrar A."/>
            <person name="Thomas B.C."/>
            <person name="Hess M."/>
            <person name="Tringe S.G."/>
            <person name="Banfield J.F."/>
        </authorList>
    </citation>
    <scope>NUCLEOTIDE SEQUENCE [LARGE SCALE GENOMIC DNA]</scope>
    <source>
        <strain evidence="2">JGI_Cruoil_03_44_89</strain>
    </source>
</reference>
<comment type="caution">
    <text evidence="2">The sequence shown here is derived from an EMBL/GenBank/DDBJ whole genome shotgun (WGS) entry which is preliminary data.</text>
</comment>
<evidence type="ECO:0000313" key="2">
    <source>
        <dbReference type="EMBL" id="OYD13727.1"/>
    </source>
</evidence>
<dbReference type="Pfam" id="PF05036">
    <property type="entry name" value="SPOR"/>
    <property type="match status" value="1"/>
</dbReference>
<evidence type="ECO:0000313" key="3">
    <source>
        <dbReference type="Proteomes" id="UP000215215"/>
    </source>
</evidence>
<feature type="domain" description="SPOR" evidence="1">
    <location>
        <begin position="350"/>
        <end position="425"/>
    </location>
</feature>
<dbReference type="SUPFAM" id="SSF69322">
    <property type="entry name" value="Tricorn protease domain 2"/>
    <property type="match status" value="1"/>
</dbReference>
<proteinExistence type="predicted"/>
<organism evidence="2 3">
    <name type="scientific">candidate division WOR-3 bacterium JGI_Cruoil_03_44_89</name>
    <dbReference type="NCBI Taxonomy" id="1973748"/>
    <lineage>
        <taxon>Bacteria</taxon>
        <taxon>Bacteria division WOR-3</taxon>
    </lineage>
</organism>
<evidence type="ECO:0000259" key="1">
    <source>
        <dbReference type="PROSITE" id="PS51724"/>
    </source>
</evidence>
<dbReference type="Proteomes" id="UP000215215">
    <property type="component" value="Unassembled WGS sequence"/>
</dbReference>
<dbReference type="Gene3D" id="2.130.10.10">
    <property type="entry name" value="YVTN repeat-like/Quinoprotein amine dehydrogenase"/>
    <property type="match status" value="1"/>
</dbReference>
<dbReference type="PROSITE" id="PS51257">
    <property type="entry name" value="PROKAR_LIPOPROTEIN"/>
    <property type="match status" value="1"/>
</dbReference>
<protein>
    <recommendedName>
        <fullName evidence="1">SPOR domain-containing protein</fullName>
    </recommendedName>
</protein>
<dbReference type="InterPro" id="IPR015943">
    <property type="entry name" value="WD40/YVTN_repeat-like_dom_sf"/>
</dbReference>
<dbReference type="Gene3D" id="3.30.70.1070">
    <property type="entry name" value="Sporulation related repeat"/>
    <property type="match status" value="1"/>
</dbReference>
<dbReference type="PROSITE" id="PS51724">
    <property type="entry name" value="SPOR"/>
    <property type="match status" value="1"/>
</dbReference>
<dbReference type="PANTHER" id="PTHR47197">
    <property type="entry name" value="PROTEIN NIRF"/>
    <property type="match status" value="1"/>
</dbReference>
<dbReference type="SUPFAM" id="SSF110997">
    <property type="entry name" value="Sporulation related repeat"/>
    <property type="match status" value="1"/>
</dbReference>